<gene>
    <name evidence="1" type="ORF">E0I61_09715</name>
</gene>
<dbReference type="Proteomes" id="UP000294685">
    <property type="component" value="Unassembled WGS sequence"/>
</dbReference>
<dbReference type="RefSeq" id="WP_132071069.1">
    <property type="nucleotide sequence ID" value="NZ_SMLH01000004.1"/>
</dbReference>
<dbReference type="Pfam" id="PF08012">
    <property type="entry name" value="DUF1702"/>
    <property type="match status" value="1"/>
</dbReference>
<name>A0ABY2DTW9_9FLAO</name>
<dbReference type="EMBL" id="SMLH01000004">
    <property type="protein sequence ID" value="TDE29424.1"/>
    <property type="molecule type" value="Genomic_DNA"/>
</dbReference>
<dbReference type="InterPro" id="IPR012964">
    <property type="entry name" value="DUF1702"/>
</dbReference>
<evidence type="ECO:0000313" key="2">
    <source>
        <dbReference type="Proteomes" id="UP000294685"/>
    </source>
</evidence>
<accession>A0ABY2DTW9</accession>
<comment type="caution">
    <text evidence="1">The sequence shown here is derived from an EMBL/GenBank/DDBJ whole genome shotgun (WGS) entry which is preliminary data.</text>
</comment>
<proteinExistence type="predicted"/>
<sequence length="334" mass="37821">MGKLAILRKMMFALPLSEANFDVRGFQVNELPRKRLESVAKTVVKGYNTALETGLSDDLMLNRSIIKTELVGFYNEGIGMGLYTLDLFSPFNKNRFWNFIKGEGKNHEYMSYIGAGIACGVFFNRPFENFLEKASPTSGLLILNGFGFYYAYFKPKKAINNLYIPKSVQKDPFYIECYDNGIGRALWFYNGGNPEKIHQTISLFPENRKAGIWAGVGLAATYAGGVPPEKILDLKRLACQYDYMLGEGSVLASHTRDIAENPHEKDTTQQILTGKSAKECNEFAFKANVKLDGRRYINGEHSLKVFLEEIRAWVKYNLNDDNVGKVIKKIVYEK</sequence>
<evidence type="ECO:0000313" key="1">
    <source>
        <dbReference type="EMBL" id="TDE29424.1"/>
    </source>
</evidence>
<reference evidence="1 2" key="1">
    <citation type="submission" date="2019-03" db="EMBL/GenBank/DDBJ databases">
        <title>Novel species of Flavobacterium.</title>
        <authorList>
            <person name="Liu Q."/>
            <person name="Xin Y.-H."/>
        </authorList>
    </citation>
    <scope>NUCLEOTIDE SEQUENCE [LARGE SCALE GENOMIC DNA]</scope>
    <source>
        <strain evidence="1 2">LB2P22</strain>
    </source>
</reference>
<keyword evidence="2" id="KW-1185">Reference proteome</keyword>
<protein>
    <submittedName>
        <fullName evidence="1">DUF1702 family protein</fullName>
    </submittedName>
</protein>
<organism evidence="1 2">
    <name type="scientific">Flavobacterium ranwuense</name>
    <dbReference type="NCBI Taxonomy" id="2541725"/>
    <lineage>
        <taxon>Bacteria</taxon>
        <taxon>Pseudomonadati</taxon>
        <taxon>Bacteroidota</taxon>
        <taxon>Flavobacteriia</taxon>
        <taxon>Flavobacteriales</taxon>
        <taxon>Flavobacteriaceae</taxon>
        <taxon>Flavobacterium</taxon>
    </lineage>
</organism>